<organism evidence="2 3">
    <name type="scientific">Glarea lozoyensis (strain ATCC 74030 / MF5533)</name>
    <dbReference type="NCBI Taxonomy" id="1104152"/>
    <lineage>
        <taxon>Eukaryota</taxon>
        <taxon>Fungi</taxon>
        <taxon>Dikarya</taxon>
        <taxon>Ascomycota</taxon>
        <taxon>Pezizomycotina</taxon>
        <taxon>Leotiomycetes</taxon>
        <taxon>Helotiales</taxon>
        <taxon>Helotiaceae</taxon>
        <taxon>Glarea</taxon>
    </lineage>
</organism>
<proteinExistence type="predicted"/>
<evidence type="ECO:0008006" key="4">
    <source>
        <dbReference type="Google" id="ProtNLM"/>
    </source>
</evidence>
<feature type="transmembrane region" description="Helical" evidence="1">
    <location>
        <begin position="76"/>
        <end position="95"/>
    </location>
</feature>
<reference evidence="2 3" key="1">
    <citation type="journal article" date="2012" name="Eukaryot. Cell">
        <title>Genome sequence of the fungus Glarea lozoyensis: the first genome sequence of a species from the Helotiaceae family.</title>
        <authorList>
            <person name="Youssar L."/>
            <person name="Gruening B.A."/>
            <person name="Erxleben A."/>
            <person name="Guenther S."/>
            <person name="Huettel W."/>
        </authorList>
    </citation>
    <scope>NUCLEOTIDE SEQUENCE [LARGE SCALE GENOMIC DNA]</scope>
    <source>
        <strain evidence="3">ATCC 74030 / MF5533</strain>
    </source>
</reference>
<dbReference type="InterPro" id="IPR009291">
    <property type="entry name" value="Vps62"/>
</dbReference>
<dbReference type="PANTHER" id="PTHR48173">
    <property type="entry name" value="GNK2-HOMOLOGOUS DOMAIN-CONTAINING PROTEIN"/>
    <property type="match status" value="1"/>
</dbReference>
<dbReference type="EMBL" id="AGUE01000116">
    <property type="protein sequence ID" value="EHK99473.1"/>
    <property type="molecule type" value="Genomic_DNA"/>
</dbReference>
<name>H0EPP5_GLAL7</name>
<keyword evidence="1" id="KW-0472">Membrane</keyword>
<evidence type="ECO:0000313" key="3">
    <source>
        <dbReference type="Proteomes" id="UP000005446"/>
    </source>
</evidence>
<keyword evidence="1" id="KW-0812">Transmembrane</keyword>
<protein>
    <recommendedName>
        <fullName evidence="4">Vacuolar protein sorting-associated protein 62</fullName>
    </recommendedName>
</protein>
<evidence type="ECO:0000256" key="1">
    <source>
        <dbReference type="SAM" id="Phobius"/>
    </source>
</evidence>
<dbReference type="OrthoDB" id="188042at2759"/>
<comment type="caution">
    <text evidence="2">The sequence shown here is derived from an EMBL/GenBank/DDBJ whole genome shotgun (WGS) entry which is preliminary data.</text>
</comment>
<dbReference type="Proteomes" id="UP000005446">
    <property type="component" value="Unassembled WGS sequence"/>
</dbReference>
<gene>
    <name evidence="2" type="ORF">M7I_4630</name>
</gene>
<accession>H0EPP5</accession>
<evidence type="ECO:0000313" key="2">
    <source>
        <dbReference type="EMBL" id="EHK99473.1"/>
    </source>
</evidence>
<sequence>MKGVLSKLAKRLLFTLQSRYLGCQQASERVAASHIDRDFLMFQFMELSRRVRSLFQTLAHAQGYAEERRPKISSIFILKVCYALALFLCLLPTSLKTYLHVHLYLNQKLIKIIEIRIAMSQGLSRKAIEAAIQKYGPVIYTHPEDQYLPCSVEWFLTHCTLVESKAPGSKTVHPLETQLPTGPKEGTRWYLDIEDSVKPGNMESAKAYFWVFSAYNGHGTAKFDSLVFNKVERTGNVNLAPLGEHVGDWEYVGIRVDNTTQELIAIILSEHGKNIVFDKAAITKSFTFQDTTHPIIYSSLNGHANFPSIGPNYTEHRKVLGIPFGLEFNLLNTTAAGGPSINTSLKYQLVNAPYLTEDKVVSPAWVGYPYRWGPEGTAINMDAKTLGEIIKVVIGDKDATKLIDTPIVLLASELLHIFVKADVNGAGAPMGQSPWRGLY</sequence>
<dbReference type="InParanoid" id="H0EPP5"/>
<keyword evidence="1" id="KW-1133">Transmembrane helix</keyword>
<dbReference type="PANTHER" id="PTHR48173:SF2">
    <property type="entry name" value="VACUOLAR PROTEIN SORTING-ASSOCIATED PROTEIN 62"/>
    <property type="match status" value="1"/>
</dbReference>
<keyword evidence="3" id="KW-1185">Reference proteome</keyword>
<dbReference type="Pfam" id="PF06101">
    <property type="entry name" value="Vps62"/>
    <property type="match status" value="1"/>
</dbReference>
<dbReference type="AlphaFoldDB" id="H0EPP5"/>
<dbReference type="HOGENOM" id="CLU_025533_0_0_1"/>